<dbReference type="PANTHER" id="PTHR10622:SF10">
    <property type="entry name" value="HET DOMAIN-CONTAINING PROTEIN"/>
    <property type="match status" value="1"/>
</dbReference>
<dbReference type="InterPro" id="IPR011009">
    <property type="entry name" value="Kinase-like_dom_sf"/>
</dbReference>
<dbReference type="Pfam" id="PF07714">
    <property type="entry name" value="PK_Tyr_Ser-Thr"/>
    <property type="match status" value="1"/>
</dbReference>
<protein>
    <submittedName>
        <fullName evidence="2">Kinase-like protein</fullName>
    </submittedName>
</protein>
<dbReference type="OrthoDB" id="674604at2759"/>
<organism evidence="2 3">
    <name type="scientific">Rhizopogon vinicolor AM-OR11-026</name>
    <dbReference type="NCBI Taxonomy" id="1314800"/>
    <lineage>
        <taxon>Eukaryota</taxon>
        <taxon>Fungi</taxon>
        <taxon>Dikarya</taxon>
        <taxon>Basidiomycota</taxon>
        <taxon>Agaricomycotina</taxon>
        <taxon>Agaricomycetes</taxon>
        <taxon>Agaricomycetidae</taxon>
        <taxon>Boletales</taxon>
        <taxon>Suillineae</taxon>
        <taxon>Rhizopogonaceae</taxon>
        <taxon>Rhizopogon</taxon>
    </lineage>
</organism>
<name>A0A1B7MJQ0_9AGAM</name>
<evidence type="ECO:0000313" key="3">
    <source>
        <dbReference type="Proteomes" id="UP000092154"/>
    </source>
</evidence>
<accession>A0A1B7MJQ0</accession>
<dbReference type="AlphaFoldDB" id="A0A1B7MJQ0"/>
<dbReference type="SUPFAM" id="SSF56112">
    <property type="entry name" value="Protein kinase-like (PK-like)"/>
    <property type="match status" value="1"/>
</dbReference>
<dbReference type="EMBL" id="KV448906">
    <property type="protein sequence ID" value="OAX32826.1"/>
    <property type="molecule type" value="Genomic_DNA"/>
</dbReference>
<dbReference type="Pfam" id="PF06985">
    <property type="entry name" value="HET"/>
    <property type="match status" value="1"/>
</dbReference>
<keyword evidence="2" id="KW-0418">Kinase</keyword>
<dbReference type="PANTHER" id="PTHR10622">
    <property type="entry name" value="HET DOMAIN-CONTAINING PROTEIN"/>
    <property type="match status" value="1"/>
</dbReference>
<evidence type="ECO:0000313" key="2">
    <source>
        <dbReference type="EMBL" id="OAX32826.1"/>
    </source>
</evidence>
<dbReference type="STRING" id="1314800.A0A1B7MJQ0"/>
<dbReference type="GO" id="GO:0005524">
    <property type="term" value="F:ATP binding"/>
    <property type="evidence" value="ECO:0007669"/>
    <property type="project" value="InterPro"/>
</dbReference>
<reference evidence="2 3" key="1">
    <citation type="submission" date="2016-06" db="EMBL/GenBank/DDBJ databases">
        <title>Comparative genomics of the ectomycorrhizal sister species Rhizopogon vinicolor and Rhizopogon vesiculosus (Basidiomycota: Boletales) reveals a divergence of the mating type B locus.</title>
        <authorList>
            <consortium name="DOE Joint Genome Institute"/>
            <person name="Mujic A.B."/>
            <person name="Kuo A."/>
            <person name="Tritt A."/>
            <person name="Lipzen A."/>
            <person name="Chen C."/>
            <person name="Johnson J."/>
            <person name="Sharma A."/>
            <person name="Barry K."/>
            <person name="Grigoriev I.V."/>
            <person name="Spatafora J.W."/>
        </authorList>
    </citation>
    <scope>NUCLEOTIDE SEQUENCE [LARGE SCALE GENOMIC DNA]</scope>
    <source>
        <strain evidence="2 3">AM-OR11-026</strain>
    </source>
</reference>
<feature type="domain" description="Protein kinase" evidence="1">
    <location>
        <begin position="1"/>
        <end position="304"/>
    </location>
</feature>
<dbReference type="Gene3D" id="3.30.200.20">
    <property type="entry name" value="Phosphorylase Kinase, domain 1"/>
    <property type="match status" value="1"/>
</dbReference>
<keyword evidence="3" id="KW-1185">Reference proteome</keyword>
<evidence type="ECO:0000259" key="1">
    <source>
        <dbReference type="PROSITE" id="PS50011"/>
    </source>
</evidence>
<sequence>MLALRLSGIPDLTDHVVMDDRPIAFHGVTFKGTWNTPYESSPVAVRFMNQRAKQGEQFRRKIKVWARLQNEHILPLLGLCHGYGTLPGLVSPWMDNGSLMYFLYRRYKTLTRYECFRLLEDIASALQYLHAIAVVHGNLTSFTVLVDSHGRGFVRGSGLSMILDEIAESEAVDTHLADVRWKAPELVVGVDNSSSRLPTAKSDVWSFGCIMIHVLSGQVPWSYFSSTVQNHALPLAQEISKRRYLSFLHDTSESATRVVQDHVPPLPQDISEQDLSFLQQCFSLRPADRPSADQILGFVRGELLHCITGTRSVVGVHTSNSRDGIPDVITEFNRRVSDQMPTHLIYIPEMRLVSRDELAAILKPEMVTEEDISRCGGWSRQSTIESKLIPGMLKYAILSHRWGELEPTFEDLKSRKCNGPGYAKLLEFCRKAEEHGCLLAWSDTCCINKESSSELDEAIRSMYRWYRDAYICIVHLAQSESLETLGIDEWFIRSWTLQELLASPRMKFYGPSWTPLTQNENDKDDAAFVFALSRVTKIPPNDLCNFRPGPNRAWEKMTWAANRKTTRIEDIAYSLIGIFDISMTISYGEGDRAFKRFMAELIQNCKEWQILVWADGLPGCPTEPACYRTGSEVALDMLKNRQISWWGEGRGDSDFSITKRGVRVRLLVVPVFVDQSLRQSTFRPIGPLESSPFEKLVVQSHSFPPASTTEWAIGIVNYHDHRDADQGKLKLGQNYICFLLRRFRRPGMDVVRNHWRREVTEEVLTVSCIEDVDQILETVWL</sequence>
<gene>
    <name evidence="2" type="ORF">K503DRAFT_804907</name>
</gene>
<dbReference type="PROSITE" id="PS50011">
    <property type="entry name" value="PROTEIN_KINASE_DOM"/>
    <property type="match status" value="1"/>
</dbReference>
<dbReference type="InterPro" id="IPR000719">
    <property type="entry name" value="Prot_kinase_dom"/>
</dbReference>
<keyword evidence="2" id="KW-0808">Transferase</keyword>
<dbReference type="InParanoid" id="A0A1B7MJQ0"/>
<proteinExistence type="predicted"/>
<dbReference type="InterPro" id="IPR010730">
    <property type="entry name" value="HET"/>
</dbReference>
<dbReference type="Proteomes" id="UP000092154">
    <property type="component" value="Unassembled WGS sequence"/>
</dbReference>
<dbReference type="GO" id="GO:0004672">
    <property type="term" value="F:protein kinase activity"/>
    <property type="evidence" value="ECO:0007669"/>
    <property type="project" value="InterPro"/>
</dbReference>
<dbReference type="InterPro" id="IPR001245">
    <property type="entry name" value="Ser-Thr/Tyr_kinase_cat_dom"/>
</dbReference>
<dbReference type="Gene3D" id="1.10.510.10">
    <property type="entry name" value="Transferase(Phosphotransferase) domain 1"/>
    <property type="match status" value="1"/>
</dbReference>